<evidence type="ECO:0000313" key="3">
    <source>
        <dbReference type="Proteomes" id="UP001054945"/>
    </source>
</evidence>
<evidence type="ECO:0000313" key="2">
    <source>
        <dbReference type="EMBL" id="GIY56507.1"/>
    </source>
</evidence>
<dbReference type="AlphaFoldDB" id="A0AAV4UFD9"/>
<reference evidence="2 3" key="1">
    <citation type="submission" date="2021-06" db="EMBL/GenBank/DDBJ databases">
        <title>Caerostris extrusa draft genome.</title>
        <authorList>
            <person name="Kono N."/>
            <person name="Arakawa K."/>
        </authorList>
    </citation>
    <scope>NUCLEOTIDE SEQUENCE [LARGE SCALE GENOMIC DNA]</scope>
</reference>
<protein>
    <submittedName>
        <fullName evidence="2">Uncharacterized protein</fullName>
    </submittedName>
</protein>
<dbReference type="Proteomes" id="UP001054945">
    <property type="component" value="Unassembled WGS sequence"/>
</dbReference>
<dbReference type="EMBL" id="BPLR01012774">
    <property type="protein sequence ID" value="GIY56507.1"/>
    <property type="molecule type" value="Genomic_DNA"/>
</dbReference>
<organism evidence="2 3">
    <name type="scientific">Caerostris extrusa</name>
    <name type="common">Bark spider</name>
    <name type="synonym">Caerostris bankana</name>
    <dbReference type="NCBI Taxonomy" id="172846"/>
    <lineage>
        <taxon>Eukaryota</taxon>
        <taxon>Metazoa</taxon>
        <taxon>Ecdysozoa</taxon>
        <taxon>Arthropoda</taxon>
        <taxon>Chelicerata</taxon>
        <taxon>Arachnida</taxon>
        <taxon>Araneae</taxon>
        <taxon>Araneomorphae</taxon>
        <taxon>Entelegynae</taxon>
        <taxon>Araneoidea</taxon>
        <taxon>Araneidae</taxon>
        <taxon>Caerostris</taxon>
    </lineage>
</organism>
<comment type="caution">
    <text evidence="2">The sequence shown here is derived from an EMBL/GenBank/DDBJ whole genome shotgun (WGS) entry which is preliminary data.</text>
</comment>
<evidence type="ECO:0000256" key="1">
    <source>
        <dbReference type="SAM" id="MobiDB-lite"/>
    </source>
</evidence>
<proteinExistence type="predicted"/>
<name>A0AAV4UFD9_CAEEX</name>
<keyword evidence="3" id="KW-1185">Reference proteome</keyword>
<feature type="region of interest" description="Disordered" evidence="1">
    <location>
        <begin position="102"/>
        <end position="124"/>
    </location>
</feature>
<accession>A0AAV4UFD9</accession>
<sequence>MPKKLYICDSRETCALLYCPINVDFTDMYVTWKNRPAGSLIVRILPLTASWYLYGTSPMSGVTGDGSHNGRRRFRGFSEADIVELKADKELDEDDLVHIINETNYRHRDPDEEESESVTAKSHP</sequence>
<gene>
    <name evidence="2" type="ORF">CEXT_682141</name>
</gene>